<keyword evidence="3" id="KW-0282">Flagellum</keyword>
<dbReference type="InterPro" id="IPR001543">
    <property type="entry name" value="FliN-like_C"/>
</dbReference>
<feature type="region of interest" description="Disordered" evidence="1">
    <location>
        <begin position="1"/>
        <end position="28"/>
    </location>
</feature>
<protein>
    <submittedName>
        <fullName evidence="3">FliM/FliN family flagellar motor switch protein</fullName>
    </submittedName>
</protein>
<feature type="compositionally biased region" description="Acidic residues" evidence="1">
    <location>
        <begin position="9"/>
        <end position="23"/>
    </location>
</feature>
<proteinExistence type="predicted"/>
<dbReference type="EMBL" id="JACXTA010000018">
    <property type="protein sequence ID" value="MBD3707613.1"/>
    <property type="molecule type" value="Genomic_DNA"/>
</dbReference>
<keyword evidence="3" id="KW-0966">Cell projection</keyword>
<dbReference type="Pfam" id="PF01052">
    <property type="entry name" value="FliMN_C"/>
    <property type="match status" value="1"/>
</dbReference>
<dbReference type="SUPFAM" id="SSF101801">
    <property type="entry name" value="Surface presentation of antigens (SPOA)"/>
    <property type="match status" value="1"/>
</dbReference>
<evidence type="ECO:0000313" key="3">
    <source>
        <dbReference type="EMBL" id="MBD3707613.1"/>
    </source>
</evidence>
<reference evidence="3" key="1">
    <citation type="submission" date="2020-07" db="EMBL/GenBank/DDBJ databases">
        <title>Clinical and genomic characterization of carbapenemase-producing Enterobacterales causing secondary infections during the COVID-19 crisis at a New York City hospital.</title>
        <authorList>
            <person name="Gomez-Simmonds A."/>
            <person name="Annavajhala M.K."/>
            <person name="Uhlemann A.-C."/>
        </authorList>
    </citation>
    <scope>NUCLEOTIDE SEQUENCE</scope>
    <source>
        <strain evidence="3">NK1396</strain>
    </source>
</reference>
<evidence type="ECO:0000313" key="4">
    <source>
        <dbReference type="Proteomes" id="UP000655273"/>
    </source>
</evidence>
<dbReference type="AlphaFoldDB" id="A0A927DL24"/>
<feature type="domain" description="Flagellar motor switch protein FliN-like C-terminal" evidence="2">
    <location>
        <begin position="35"/>
        <end position="103"/>
    </location>
</feature>
<dbReference type="InterPro" id="IPR036429">
    <property type="entry name" value="SpoA-like_sf"/>
</dbReference>
<dbReference type="Proteomes" id="UP000655273">
    <property type="component" value="Unassembled WGS sequence"/>
</dbReference>
<accession>A0A927DL24</accession>
<comment type="caution">
    <text evidence="3">The sequence shown here is derived from an EMBL/GenBank/DDBJ whole genome shotgun (WGS) entry which is preliminary data.</text>
</comment>
<name>A0A927DL24_9ENTR</name>
<dbReference type="Gene3D" id="2.30.330.10">
    <property type="entry name" value="SpoA-like"/>
    <property type="match status" value="1"/>
</dbReference>
<organism evidence="3 4">
    <name type="scientific">Enterobacter hormaechei</name>
    <dbReference type="NCBI Taxonomy" id="158836"/>
    <lineage>
        <taxon>Bacteria</taxon>
        <taxon>Pseudomonadati</taxon>
        <taxon>Pseudomonadota</taxon>
        <taxon>Gammaproteobacteria</taxon>
        <taxon>Enterobacterales</taxon>
        <taxon>Enterobacteriaceae</taxon>
        <taxon>Enterobacter</taxon>
        <taxon>Enterobacter cloacae complex</taxon>
    </lineage>
</organism>
<keyword evidence="3" id="KW-0969">Cilium</keyword>
<evidence type="ECO:0000259" key="2">
    <source>
        <dbReference type="Pfam" id="PF01052"/>
    </source>
</evidence>
<evidence type="ECO:0000256" key="1">
    <source>
        <dbReference type="SAM" id="MobiDB-lite"/>
    </source>
</evidence>
<sequence>MPSVTFPYDNDDTTPVEHSEEEWQDKPTSEAAAFDALPLALTVRCGQLRLTLSELQRLNRGATVMVDNVLPGEALLCHGDFPLAKGELVDVEGRLGLQITHMLPGSVNPPSHGR</sequence>
<gene>
    <name evidence="3" type="ORF">IE983_24860</name>
</gene>